<comment type="caution">
    <text evidence="1">The sequence shown here is derived from an EMBL/GenBank/DDBJ whole genome shotgun (WGS) entry which is preliminary data.</text>
</comment>
<organism evidence="1 2">
    <name type="scientific">Methylobacterium marchantiae</name>
    <dbReference type="NCBI Taxonomy" id="600331"/>
    <lineage>
        <taxon>Bacteria</taxon>
        <taxon>Pseudomonadati</taxon>
        <taxon>Pseudomonadota</taxon>
        <taxon>Alphaproteobacteria</taxon>
        <taxon>Hyphomicrobiales</taxon>
        <taxon>Methylobacteriaceae</taxon>
        <taxon>Methylobacterium</taxon>
    </lineage>
</organism>
<keyword evidence="2" id="KW-1185">Reference proteome</keyword>
<gene>
    <name evidence="1" type="ORF">ACFQ4G_03880</name>
</gene>
<protein>
    <submittedName>
        <fullName evidence="1">RES family NAD+ phosphorylase</fullName>
    </submittedName>
</protein>
<accession>A0ABW3WVV4</accession>
<dbReference type="RefSeq" id="WP_238208722.1">
    <property type="nucleotide sequence ID" value="NZ_JBHTND010000003.1"/>
</dbReference>
<name>A0ABW3WVV4_9HYPH</name>
<sequence>MNGTIKQLSKFELHQQIRKINRIDPRRGDYQYIKSAYEQIVQGFLINVVMSSGGELFFRARKNPRSKILHVDEMGAPPISTVTGFQRCNPPHIPMFYCASKRITAIIECRPNLGDQFYLGQWIGKGPVPINRVFDPWVIKGDEEISSTASEILTPHLDTIFTRRIHETFSDDYKFTAAIAQLLTANYDVAVDLDIREDKTVGLRYPSVMTFEDSYNTTMHVKFSKDRLELLHLMELKVVDFANEVPILTVSDTALEFDKGIVHWTGDKNLIPAFKSSRNEVLFRSNERRWLLETSNSPVSVDEFQQLLKE</sequence>
<proteinExistence type="predicted"/>
<evidence type="ECO:0000313" key="1">
    <source>
        <dbReference type="EMBL" id="MFD1300724.1"/>
    </source>
</evidence>
<dbReference type="Proteomes" id="UP001597176">
    <property type="component" value="Unassembled WGS sequence"/>
</dbReference>
<evidence type="ECO:0000313" key="2">
    <source>
        <dbReference type="Proteomes" id="UP001597176"/>
    </source>
</evidence>
<dbReference type="EMBL" id="JBHTND010000003">
    <property type="protein sequence ID" value="MFD1300724.1"/>
    <property type="molecule type" value="Genomic_DNA"/>
</dbReference>
<reference evidence="2" key="1">
    <citation type="journal article" date="2019" name="Int. J. Syst. Evol. Microbiol.">
        <title>The Global Catalogue of Microorganisms (GCM) 10K type strain sequencing project: providing services to taxonomists for standard genome sequencing and annotation.</title>
        <authorList>
            <consortium name="The Broad Institute Genomics Platform"/>
            <consortium name="The Broad Institute Genome Sequencing Center for Infectious Disease"/>
            <person name="Wu L."/>
            <person name="Ma J."/>
        </authorList>
    </citation>
    <scope>NUCLEOTIDE SEQUENCE [LARGE SCALE GENOMIC DNA]</scope>
    <source>
        <strain evidence="2">CCUG 56108</strain>
    </source>
</reference>